<organism evidence="8">
    <name type="scientific">uncultured Sulfurovum sp</name>
    <dbReference type="NCBI Taxonomy" id="269237"/>
    <lineage>
        <taxon>Bacteria</taxon>
        <taxon>Pseudomonadati</taxon>
        <taxon>Campylobacterota</taxon>
        <taxon>Epsilonproteobacteria</taxon>
        <taxon>Campylobacterales</taxon>
        <taxon>Sulfurovaceae</taxon>
        <taxon>Sulfurovum</taxon>
        <taxon>environmental samples</taxon>
    </lineage>
</organism>
<keyword evidence="3" id="KW-0998">Cell outer membrane</keyword>
<evidence type="ECO:0000313" key="8">
    <source>
        <dbReference type="EMBL" id="CAA6816801.1"/>
    </source>
</evidence>
<proteinExistence type="predicted"/>
<sequence length="525" mass="58460">MKKIWPLLFLLLLLILFCLWTKKDSIHVTTPTKVTHSAHANPNTHQNTHEKAIEFKIVEKDKSFILNGHFKDTQQQNNLVDLFSSNTKTLQIKNTTTNEEREGDEALLFTHTLIPHFLSHYKNGTLQFQDGKLTLDGDIDSYEAQHKMQQLLIQSNIPSLDNGSVVPPPPMTLNISKTDGRIYATGALGSTKQITALQSNLPKSAHTTGLKVDDVSSDSEALKSIDILLPTFIKDFHKGGIRYQNETLTIYGATMQKEALQEVDNLIKNHHLSVKNHTKLDAKAIAAAKEEAQRLADIEATKKSEAEARAKAEEVARLAAIEAKEEAAKKAAEEEAAEAKRMALEKAKAEEIQKLQAMEAAKREEAEAKKIAEAKEAEKLAAQEAQKQEILSKQEAQKNIEKRKNELKTKLNTLLELDTIEFNVNKSTLSDKGNETVNKLASILKEYPSIKIEIAGHTDSDGSAQYNQKLSQTRVDQVKKSLIAKNISASRLLAVGYGETKPLVQNNSDENKAKNRRVEINIQGE</sequence>
<feature type="domain" description="OmpA-like" evidence="7">
    <location>
        <begin position="409"/>
        <end position="525"/>
    </location>
</feature>
<dbReference type="Pfam" id="PF00691">
    <property type="entry name" value="OmpA"/>
    <property type="match status" value="1"/>
</dbReference>
<feature type="compositionally biased region" description="Basic and acidic residues" evidence="6">
    <location>
        <begin position="509"/>
        <end position="519"/>
    </location>
</feature>
<dbReference type="PRINTS" id="PR01021">
    <property type="entry name" value="OMPADOMAIN"/>
</dbReference>
<protein>
    <submittedName>
        <fullName evidence="8">Outer membrane protein, OmpA family</fullName>
    </submittedName>
</protein>
<dbReference type="PANTHER" id="PTHR30329">
    <property type="entry name" value="STATOR ELEMENT OF FLAGELLAR MOTOR COMPLEX"/>
    <property type="match status" value="1"/>
</dbReference>
<name>A0A6S6T141_9BACT</name>
<comment type="subcellular location">
    <subcellularLocation>
        <location evidence="1">Cell outer membrane</location>
    </subcellularLocation>
</comment>
<evidence type="ECO:0000256" key="5">
    <source>
        <dbReference type="SAM" id="Coils"/>
    </source>
</evidence>
<reference evidence="8" key="1">
    <citation type="submission" date="2020-01" db="EMBL/GenBank/DDBJ databases">
        <authorList>
            <person name="Meier V. D."/>
            <person name="Meier V D."/>
        </authorList>
    </citation>
    <scope>NUCLEOTIDE SEQUENCE</scope>
    <source>
        <strain evidence="8">HLG_WM_MAG_01</strain>
    </source>
</reference>
<dbReference type="InterPro" id="IPR006665">
    <property type="entry name" value="OmpA-like"/>
</dbReference>
<evidence type="ECO:0000259" key="7">
    <source>
        <dbReference type="PROSITE" id="PS51123"/>
    </source>
</evidence>
<keyword evidence="2 4" id="KW-0472">Membrane</keyword>
<evidence type="ECO:0000256" key="3">
    <source>
        <dbReference type="ARBA" id="ARBA00023237"/>
    </source>
</evidence>
<feature type="coiled-coil region" evidence="5">
    <location>
        <begin position="318"/>
        <end position="417"/>
    </location>
</feature>
<dbReference type="CDD" id="cd07185">
    <property type="entry name" value="OmpA_C-like"/>
    <property type="match status" value="1"/>
</dbReference>
<evidence type="ECO:0000256" key="1">
    <source>
        <dbReference type="ARBA" id="ARBA00004442"/>
    </source>
</evidence>
<evidence type="ECO:0000256" key="4">
    <source>
        <dbReference type="PROSITE-ProRule" id="PRU00473"/>
    </source>
</evidence>
<evidence type="ECO:0000256" key="2">
    <source>
        <dbReference type="ARBA" id="ARBA00023136"/>
    </source>
</evidence>
<feature type="region of interest" description="Disordered" evidence="6">
    <location>
        <begin position="503"/>
        <end position="525"/>
    </location>
</feature>
<dbReference type="InterPro" id="IPR036737">
    <property type="entry name" value="OmpA-like_sf"/>
</dbReference>
<keyword evidence="5" id="KW-0175">Coiled coil</keyword>
<dbReference type="SUPFAM" id="SSF103088">
    <property type="entry name" value="OmpA-like"/>
    <property type="match status" value="1"/>
</dbReference>
<gene>
    <name evidence="8" type="ORF">HELGO_WM15395</name>
</gene>
<dbReference type="PROSITE" id="PS51123">
    <property type="entry name" value="OMPA_2"/>
    <property type="match status" value="1"/>
</dbReference>
<accession>A0A6S6T141</accession>
<dbReference type="InterPro" id="IPR050330">
    <property type="entry name" value="Bact_OuterMem_StrucFunc"/>
</dbReference>
<dbReference type="Gene3D" id="3.30.1330.60">
    <property type="entry name" value="OmpA-like domain"/>
    <property type="match status" value="1"/>
</dbReference>
<dbReference type="GO" id="GO:0009279">
    <property type="term" value="C:cell outer membrane"/>
    <property type="evidence" value="ECO:0007669"/>
    <property type="project" value="UniProtKB-SubCell"/>
</dbReference>
<dbReference type="EMBL" id="CACVAS010000097">
    <property type="protein sequence ID" value="CAA6816801.1"/>
    <property type="molecule type" value="Genomic_DNA"/>
</dbReference>
<dbReference type="AlphaFoldDB" id="A0A6S6T141"/>
<dbReference type="PANTHER" id="PTHR30329:SF21">
    <property type="entry name" value="LIPOPROTEIN YIAD-RELATED"/>
    <property type="match status" value="1"/>
</dbReference>
<evidence type="ECO:0000256" key="6">
    <source>
        <dbReference type="SAM" id="MobiDB-lite"/>
    </source>
</evidence>
<dbReference type="InterPro" id="IPR006664">
    <property type="entry name" value="OMP_bac"/>
</dbReference>